<dbReference type="Pfam" id="PF13541">
    <property type="entry name" value="ChlI"/>
    <property type="match status" value="1"/>
</dbReference>
<evidence type="ECO:0000313" key="3">
    <source>
        <dbReference type="EMBL" id="RRJ86092.1"/>
    </source>
</evidence>
<feature type="domain" description="AAA+ ATPase" evidence="2">
    <location>
        <begin position="220"/>
        <end position="403"/>
    </location>
</feature>
<name>A0A3P3VTE8_9MICO</name>
<dbReference type="CDD" id="cd00009">
    <property type="entry name" value="AAA"/>
    <property type="match status" value="1"/>
</dbReference>
<dbReference type="Gene3D" id="3.30.230.10">
    <property type="match status" value="1"/>
</dbReference>
<gene>
    <name evidence="3" type="ORF">EG850_10250</name>
</gene>
<dbReference type="InterPro" id="IPR000523">
    <property type="entry name" value="Mg_chelatse_chII-like_cat_dom"/>
</dbReference>
<dbReference type="Proteomes" id="UP000274391">
    <property type="component" value="Unassembled WGS sequence"/>
</dbReference>
<evidence type="ECO:0000256" key="1">
    <source>
        <dbReference type="ARBA" id="ARBA00006354"/>
    </source>
</evidence>
<dbReference type="OrthoDB" id="9813147at2"/>
<dbReference type="SMART" id="SM00382">
    <property type="entry name" value="AAA"/>
    <property type="match status" value="1"/>
</dbReference>
<dbReference type="SUPFAM" id="SSF54211">
    <property type="entry name" value="Ribosomal protein S5 domain 2-like"/>
    <property type="match status" value="1"/>
</dbReference>
<organism evidence="3 4">
    <name type="scientific">Gulosibacter macacae</name>
    <dbReference type="NCBI Taxonomy" id="2488791"/>
    <lineage>
        <taxon>Bacteria</taxon>
        <taxon>Bacillati</taxon>
        <taxon>Actinomycetota</taxon>
        <taxon>Actinomycetes</taxon>
        <taxon>Micrococcales</taxon>
        <taxon>Microbacteriaceae</taxon>
        <taxon>Gulosibacter</taxon>
    </lineage>
</organism>
<dbReference type="InterPro" id="IPR025158">
    <property type="entry name" value="Mg_chelat-rel_C"/>
</dbReference>
<dbReference type="EMBL" id="RQVS01000012">
    <property type="protein sequence ID" value="RRJ86092.1"/>
    <property type="molecule type" value="Genomic_DNA"/>
</dbReference>
<protein>
    <submittedName>
        <fullName evidence="3">ATP-binding protein</fullName>
    </submittedName>
</protein>
<dbReference type="PANTHER" id="PTHR32039">
    <property type="entry name" value="MAGNESIUM-CHELATASE SUBUNIT CHLI"/>
    <property type="match status" value="1"/>
</dbReference>
<keyword evidence="3" id="KW-0547">Nucleotide-binding</keyword>
<dbReference type="Gene3D" id="3.40.50.300">
    <property type="entry name" value="P-loop containing nucleotide triphosphate hydrolases"/>
    <property type="match status" value="1"/>
</dbReference>
<dbReference type="AlphaFoldDB" id="A0A3P3VTE8"/>
<dbReference type="Pfam" id="PF01078">
    <property type="entry name" value="Mg_chelatase"/>
    <property type="match status" value="1"/>
</dbReference>
<proteinExistence type="inferred from homology"/>
<keyword evidence="4" id="KW-1185">Reference proteome</keyword>
<accession>A0A3P3VTE8</accession>
<sequence>MSGRVSRAWAIALEGFGGHPVEVETHIASGLPRFSLVGLPDAALNEAKDRIRAALNSSGQPLPLDAVTVNMSPASLRKHGAGFDLAIAVSILGAKGVITSDTPAHNVHLGELALTGAVRPMPNVLPAVSAARAAGFAKVLVPSHNANEARLVDGIDVVPITSIRDLALHYGAHDADFTIEPEPSVPFATATAESPAPVPELADVLGMDEAVRALMVAAAGRHHLLMVGPPGSGKTMLAERLAGILPRLEAEAAIEVAMMRSLRGLPIAVPLDLRPPFESPHHTASAAALVGGGSGMIKPGAVSLAAHGVLFLDEAPEFSRRVLDALRQPLESGLASVDRAGTSVTFPANTQLVLAANPCPCGNAGSAGLECTCRPAVQRSYLQRLSGPLLDRIDLQLRVDRPSASVARLAAAGERGAFSTADAAARVLEARARAAQRLRGTGWTTNSEVDGNWLRRSANRPELGATAALDTALERGRVTMRGYTRCLRVAWTLADLDGAARPNTAHIGEALWYRVREQG</sequence>
<dbReference type="InterPro" id="IPR045006">
    <property type="entry name" value="CHLI-like"/>
</dbReference>
<dbReference type="PANTHER" id="PTHR32039:SF7">
    <property type="entry name" value="COMPETENCE PROTEIN COMM"/>
    <property type="match status" value="1"/>
</dbReference>
<reference evidence="3 4" key="1">
    <citation type="submission" date="2018-11" db="EMBL/GenBank/DDBJ databases">
        <title>YIM 102482-1 draft genome.</title>
        <authorList>
            <person name="Li G."/>
            <person name="Jiang Y."/>
        </authorList>
    </citation>
    <scope>NUCLEOTIDE SEQUENCE [LARGE SCALE GENOMIC DNA]</scope>
    <source>
        <strain evidence="3 4">YIM 102482-1</strain>
    </source>
</reference>
<dbReference type="SUPFAM" id="SSF52540">
    <property type="entry name" value="P-loop containing nucleoside triphosphate hydrolases"/>
    <property type="match status" value="1"/>
</dbReference>
<dbReference type="GO" id="GO:0005524">
    <property type="term" value="F:ATP binding"/>
    <property type="evidence" value="ECO:0007669"/>
    <property type="project" value="UniProtKB-KW"/>
</dbReference>
<keyword evidence="3" id="KW-0067">ATP-binding</keyword>
<dbReference type="InterPro" id="IPR020568">
    <property type="entry name" value="Ribosomal_Su5_D2-typ_SF"/>
</dbReference>
<dbReference type="InterPro" id="IPR003593">
    <property type="entry name" value="AAA+_ATPase"/>
</dbReference>
<dbReference type="InterPro" id="IPR004482">
    <property type="entry name" value="Mg_chelat-rel"/>
</dbReference>
<dbReference type="NCBIfam" id="TIGR00368">
    <property type="entry name" value="YifB family Mg chelatase-like AAA ATPase"/>
    <property type="match status" value="1"/>
</dbReference>
<comment type="caution">
    <text evidence="3">The sequence shown here is derived from an EMBL/GenBank/DDBJ whole genome shotgun (WGS) entry which is preliminary data.</text>
</comment>
<dbReference type="RefSeq" id="WP_124973134.1">
    <property type="nucleotide sequence ID" value="NZ_RQVS01000012.1"/>
</dbReference>
<dbReference type="Pfam" id="PF13335">
    <property type="entry name" value="Mg_chelatase_C"/>
    <property type="match status" value="1"/>
</dbReference>
<dbReference type="InterPro" id="IPR027417">
    <property type="entry name" value="P-loop_NTPase"/>
</dbReference>
<evidence type="ECO:0000313" key="4">
    <source>
        <dbReference type="Proteomes" id="UP000274391"/>
    </source>
</evidence>
<dbReference type="InterPro" id="IPR014721">
    <property type="entry name" value="Ribsml_uS5_D2-typ_fold_subgr"/>
</dbReference>
<comment type="similarity">
    <text evidence="1">Belongs to the Mg-chelatase subunits D/I family. ComM subfamily.</text>
</comment>
<evidence type="ECO:0000259" key="2">
    <source>
        <dbReference type="SMART" id="SM00382"/>
    </source>
</evidence>